<dbReference type="PROSITE" id="PS51257">
    <property type="entry name" value="PROKAR_LIPOPROTEIN"/>
    <property type="match status" value="1"/>
</dbReference>
<comment type="caution">
    <text evidence="4">The sequence shown here is derived from an EMBL/GenBank/DDBJ whole genome shotgun (WGS) entry which is preliminary data.</text>
</comment>
<keyword evidence="2" id="KW-0732">Signal</keyword>
<protein>
    <submittedName>
        <fullName evidence="4">DUF1566 domain-containing protein</fullName>
    </submittedName>
</protein>
<dbReference type="GO" id="GO:0031410">
    <property type="term" value="C:cytoplasmic vesicle"/>
    <property type="evidence" value="ECO:0007669"/>
    <property type="project" value="TreeGrafter"/>
</dbReference>
<evidence type="ECO:0000256" key="2">
    <source>
        <dbReference type="SAM" id="SignalP"/>
    </source>
</evidence>
<evidence type="ECO:0000313" key="4">
    <source>
        <dbReference type="EMBL" id="NDV89704.1"/>
    </source>
</evidence>
<dbReference type="SUPFAM" id="SSF49299">
    <property type="entry name" value="PKD domain"/>
    <property type="match status" value="2"/>
</dbReference>
<dbReference type="SMART" id="SM00089">
    <property type="entry name" value="PKD"/>
    <property type="match status" value="2"/>
</dbReference>
<gene>
    <name evidence="4" type="ORF">GTH32_00640</name>
</gene>
<feature type="chain" id="PRO_5030510691" evidence="2">
    <location>
        <begin position="18"/>
        <end position="560"/>
    </location>
</feature>
<dbReference type="PANTHER" id="PTHR46182:SF2">
    <property type="entry name" value="FI19480P1"/>
    <property type="match status" value="1"/>
</dbReference>
<dbReference type="Gene3D" id="2.60.40.3010">
    <property type="match status" value="1"/>
</dbReference>
<dbReference type="EMBL" id="JAAAWN010000001">
    <property type="protein sequence ID" value="NDV89704.1"/>
    <property type="molecule type" value="Genomic_DNA"/>
</dbReference>
<dbReference type="PANTHER" id="PTHR46182">
    <property type="entry name" value="FI19480P1"/>
    <property type="match status" value="1"/>
</dbReference>
<evidence type="ECO:0000259" key="3">
    <source>
        <dbReference type="SMART" id="SM00089"/>
    </source>
</evidence>
<feature type="domain" description="PKD/Chitinase" evidence="3">
    <location>
        <begin position="35"/>
        <end position="124"/>
    </location>
</feature>
<dbReference type="InterPro" id="IPR013783">
    <property type="entry name" value="Ig-like_fold"/>
</dbReference>
<dbReference type="InterPro" id="IPR029865">
    <property type="entry name" value="KIAA0319-like"/>
</dbReference>
<organism evidence="4 5">
    <name type="scientific">Alteromonas profundi</name>
    <dbReference type="NCBI Taxonomy" id="2696062"/>
    <lineage>
        <taxon>Bacteria</taxon>
        <taxon>Pseudomonadati</taxon>
        <taxon>Pseudomonadota</taxon>
        <taxon>Gammaproteobacteria</taxon>
        <taxon>Alteromonadales</taxon>
        <taxon>Alteromonadaceae</taxon>
        <taxon>Alteromonas/Salinimonas group</taxon>
        <taxon>Alteromonas</taxon>
    </lineage>
</organism>
<dbReference type="InterPro" id="IPR011460">
    <property type="entry name" value="Lcl_C"/>
</dbReference>
<proteinExistence type="predicted"/>
<name>A0A7X5LIM6_9ALTE</name>
<keyword evidence="5" id="KW-1185">Reference proteome</keyword>
<evidence type="ECO:0000256" key="1">
    <source>
        <dbReference type="SAM" id="MobiDB-lite"/>
    </source>
</evidence>
<dbReference type="AlphaFoldDB" id="A0A7X5LIM6"/>
<dbReference type="Gene3D" id="2.60.40.10">
    <property type="entry name" value="Immunoglobulins"/>
    <property type="match status" value="2"/>
</dbReference>
<feature type="domain" description="PKD/Chitinase" evidence="3">
    <location>
        <begin position="129"/>
        <end position="218"/>
    </location>
</feature>
<feature type="signal peptide" evidence="2">
    <location>
        <begin position="1"/>
        <end position="17"/>
    </location>
</feature>
<dbReference type="InterPro" id="IPR022409">
    <property type="entry name" value="PKD/Chitinase_dom"/>
</dbReference>
<dbReference type="Pfam" id="PF07603">
    <property type="entry name" value="Lcl_C"/>
    <property type="match status" value="1"/>
</dbReference>
<reference evidence="4 5" key="1">
    <citation type="submission" date="2020-01" db="EMBL/GenBank/DDBJ databases">
        <authorList>
            <person name="Chen J."/>
            <person name="Zhu S."/>
            <person name="Yang J."/>
        </authorList>
    </citation>
    <scope>NUCLEOTIDE SEQUENCE [LARGE SCALE GENOMIC DNA]</scope>
    <source>
        <strain evidence="4 5">345S023</strain>
    </source>
</reference>
<accession>A0A7X5LIM6</accession>
<dbReference type="RefSeq" id="WP_163083301.1">
    <property type="nucleotide sequence ID" value="NZ_JAAAWN010000001.1"/>
</dbReference>
<sequence length="560" mass="60208">MRAAKFLIIFSVLFVSACGGGGGESDTPTANTPPKVNAGADQTVDEGATVSLSASASDLDGTIVSYSWVQTEGINVQLSNTLTATPTFVAPAIEDEINISFRLTVTDDDGATATDDITITVIPFNLTPSVVIVDDKEVDEKSVVTLVAQASDEDGEIVSYSWNQLTGDALELTGKDNEQVTFTAPDVTENMDFILEVTVVDNDGATASDTATITVIANDAPIVNAGEPFDTEEGETVFLAAEAYDSDGSLNGILWSQISGPNIQIIDPDKLSTSFVAPWVNKDSEVVLLLQVSDDDGDVTEDTMSINVIELTERVALNDTGATKCSDYAFENSGIHNNDLDCALSVDADGDPIPTGQDATTGRDVLYPDNSDGLTGFTFTKVNREGQELPAMASEWSCVQDDNTGLVWEVKTSDGGVQDRYNEYSWFDPNESTNGGDPGVEDGGSCSDTGHCDSYKFTQRINDSNLCGFNDWRLPTTTELLSIASVTTMENFEYDNAAIDIRYFPNTIAFIYDPYWTSDTYADPIYLHGAITINFGDTIFISQNQKDNTGKIRLVRGAKQ</sequence>
<dbReference type="GO" id="GO:0016020">
    <property type="term" value="C:membrane"/>
    <property type="evidence" value="ECO:0007669"/>
    <property type="project" value="TreeGrafter"/>
</dbReference>
<feature type="region of interest" description="Disordered" evidence="1">
    <location>
        <begin position="22"/>
        <end position="41"/>
    </location>
</feature>
<dbReference type="Pfam" id="PF22352">
    <property type="entry name" value="K319L-like_PKD"/>
    <property type="match status" value="2"/>
</dbReference>
<dbReference type="InterPro" id="IPR035986">
    <property type="entry name" value="PKD_dom_sf"/>
</dbReference>
<evidence type="ECO:0000313" key="5">
    <source>
        <dbReference type="Proteomes" id="UP000470213"/>
    </source>
</evidence>
<dbReference type="Proteomes" id="UP000470213">
    <property type="component" value="Unassembled WGS sequence"/>
</dbReference>